<organism evidence="2 3">
    <name type="scientific">Halomonas cerina</name>
    <dbReference type="NCBI Taxonomy" id="447424"/>
    <lineage>
        <taxon>Bacteria</taxon>
        <taxon>Pseudomonadati</taxon>
        <taxon>Pseudomonadota</taxon>
        <taxon>Gammaproteobacteria</taxon>
        <taxon>Oceanospirillales</taxon>
        <taxon>Halomonadaceae</taxon>
        <taxon>Halomonas</taxon>
    </lineage>
</organism>
<reference evidence="2 3" key="1">
    <citation type="submission" date="2020-08" db="EMBL/GenBank/DDBJ databases">
        <title>Genomic Encyclopedia of Type Strains, Phase III (KMG-III): the genomes of soil and plant-associated and newly described type strains.</title>
        <authorList>
            <person name="Whitman W."/>
        </authorList>
    </citation>
    <scope>NUCLEOTIDE SEQUENCE [LARGE SCALE GENOMIC DNA]</scope>
    <source>
        <strain evidence="2 3">CECT 7282</strain>
    </source>
</reference>
<keyword evidence="3" id="KW-1185">Reference proteome</keyword>
<dbReference type="AlphaFoldDB" id="A0A839VGI6"/>
<dbReference type="EMBL" id="JACHXP010000029">
    <property type="protein sequence ID" value="MBB3192439.1"/>
    <property type="molecule type" value="Genomic_DNA"/>
</dbReference>
<evidence type="ECO:0000313" key="3">
    <source>
        <dbReference type="Proteomes" id="UP000547614"/>
    </source>
</evidence>
<keyword evidence="1" id="KW-0472">Membrane</keyword>
<evidence type="ECO:0000256" key="1">
    <source>
        <dbReference type="SAM" id="Phobius"/>
    </source>
</evidence>
<evidence type="ECO:0000313" key="2">
    <source>
        <dbReference type="EMBL" id="MBB3192439.1"/>
    </source>
</evidence>
<accession>A0A839VGI6</accession>
<dbReference type="Proteomes" id="UP000547614">
    <property type="component" value="Unassembled WGS sequence"/>
</dbReference>
<gene>
    <name evidence="2" type="ORF">FHR94_003733</name>
</gene>
<dbReference type="RefSeq" id="WP_183328064.1">
    <property type="nucleotide sequence ID" value="NZ_JACHXP010000029.1"/>
</dbReference>
<keyword evidence="1" id="KW-0812">Transmembrane</keyword>
<comment type="caution">
    <text evidence="2">The sequence shown here is derived from an EMBL/GenBank/DDBJ whole genome shotgun (WGS) entry which is preliminary data.</text>
</comment>
<sequence length="61" mass="6577">MPTVEQILEGLHAIANQWRTLAILWHLYFAALALALVAGRLPSRGVTTGRGAWESPSTGCC</sequence>
<proteinExistence type="predicted"/>
<keyword evidence="1" id="KW-1133">Transmembrane helix</keyword>
<name>A0A839VGI6_9GAMM</name>
<feature type="transmembrane region" description="Helical" evidence="1">
    <location>
        <begin position="20"/>
        <end position="41"/>
    </location>
</feature>
<protein>
    <submittedName>
        <fullName evidence="2">Uncharacterized protein</fullName>
    </submittedName>
</protein>